<dbReference type="InterPro" id="IPR011701">
    <property type="entry name" value="MFS"/>
</dbReference>
<feature type="transmembrane region" description="Helical" evidence="7">
    <location>
        <begin position="218"/>
        <end position="240"/>
    </location>
</feature>
<evidence type="ECO:0000256" key="2">
    <source>
        <dbReference type="ARBA" id="ARBA00022475"/>
    </source>
</evidence>
<feature type="transmembrane region" description="Helical" evidence="7">
    <location>
        <begin position="344"/>
        <end position="365"/>
    </location>
</feature>
<dbReference type="PANTHER" id="PTHR43124:SF3">
    <property type="entry name" value="CHLORAMPHENICOL EFFLUX PUMP RV0191"/>
    <property type="match status" value="1"/>
</dbReference>
<evidence type="ECO:0000313" key="10">
    <source>
        <dbReference type="Proteomes" id="UP001501414"/>
    </source>
</evidence>
<feature type="transmembrane region" description="Helical" evidence="7">
    <location>
        <begin position="9"/>
        <end position="29"/>
    </location>
</feature>
<evidence type="ECO:0000256" key="6">
    <source>
        <dbReference type="SAM" id="MobiDB-lite"/>
    </source>
</evidence>
<dbReference type="Proteomes" id="UP001501414">
    <property type="component" value="Unassembled WGS sequence"/>
</dbReference>
<feature type="transmembrane region" description="Helical" evidence="7">
    <location>
        <begin position="309"/>
        <end position="332"/>
    </location>
</feature>
<evidence type="ECO:0000259" key="8">
    <source>
        <dbReference type="PROSITE" id="PS50850"/>
    </source>
</evidence>
<proteinExistence type="predicted"/>
<dbReference type="Gene3D" id="1.20.1250.20">
    <property type="entry name" value="MFS general substrate transporter like domains"/>
    <property type="match status" value="2"/>
</dbReference>
<dbReference type="PANTHER" id="PTHR43124">
    <property type="entry name" value="PURINE EFFLUX PUMP PBUE"/>
    <property type="match status" value="1"/>
</dbReference>
<feature type="region of interest" description="Disordered" evidence="6">
    <location>
        <begin position="404"/>
        <end position="423"/>
    </location>
</feature>
<feature type="transmembrane region" description="Helical" evidence="7">
    <location>
        <begin position="49"/>
        <end position="70"/>
    </location>
</feature>
<dbReference type="EMBL" id="BAAAJK010000027">
    <property type="protein sequence ID" value="GAA1395040.1"/>
    <property type="molecule type" value="Genomic_DNA"/>
</dbReference>
<sequence>MWSFSNNRWVILAVSYVVVVGLALPYYGWAPGLLSIVEDLGIDYAQAGALSSVTALAGGIALILGGAVVVRTGPKKIILLALLLAVAGQVLFAWADTYTVAMLARAISGVAVGLMAVGPFTMAISWFIESRQAGTATGVMISSDGAGFVLGLVLFGAVLAAVGWRAGLLWQAGYLAVLFVLALLFLKDPAAARQDGTTTAAEGSAGRAVLLAARTRNVLLGMAFYVGMWGVFSIVASWLPTVLMEGAGWSESLAGLFASLPAVFGVLTAVTFGVMSDRFAGRRRLYILLTGLASTAAAALLAVGISAGAYTLVAVALPLIGLAGYGGMALVLSRANESVPPAHIAASNGLVLGSGFLIGGIVYPLVLGAIRDATGSFGTGFVVLAIATLVLCAAVQLLGRSERTTRPSVPPESAPPDGAVVAG</sequence>
<dbReference type="RefSeq" id="WP_344025526.1">
    <property type="nucleotide sequence ID" value="NZ_BAAAJK010000027.1"/>
</dbReference>
<dbReference type="InterPro" id="IPR036259">
    <property type="entry name" value="MFS_trans_sf"/>
</dbReference>
<name>A0ABN1Y140_9PSEU</name>
<reference evidence="9 10" key="1">
    <citation type="journal article" date="2019" name="Int. J. Syst. Evol. Microbiol.">
        <title>The Global Catalogue of Microorganisms (GCM) 10K type strain sequencing project: providing services to taxonomists for standard genome sequencing and annotation.</title>
        <authorList>
            <consortium name="The Broad Institute Genomics Platform"/>
            <consortium name="The Broad Institute Genome Sequencing Center for Infectious Disease"/>
            <person name="Wu L."/>
            <person name="Ma J."/>
        </authorList>
    </citation>
    <scope>NUCLEOTIDE SEQUENCE [LARGE SCALE GENOMIC DNA]</scope>
    <source>
        <strain evidence="9 10">JCM 11896</strain>
    </source>
</reference>
<keyword evidence="4 7" id="KW-1133">Transmembrane helix</keyword>
<feature type="transmembrane region" description="Helical" evidence="7">
    <location>
        <begin position="168"/>
        <end position="186"/>
    </location>
</feature>
<comment type="caution">
    <text evidence="9">The sequence shown here is derived from an EMBL/GenBank/DDBJ whole genome shotgun (WGS) entry which is preliminary data.</text>
</comment>
<dbReference type="PROSITE" id="PS50850">
    <property type="entry name" value="MFS"/>
    <property type="match status" value="1"/>
</dbReference>
<evidence type="ECO:0000256" key="4">
    <source>
        <dbReference type="ARBA" id="ARBA00022989"/>
    </source>
</evidence>
<evidence type="ECO:0000256" key="1">
    <source>
        <dbReference type="ARBA" id="ARBA00004651"/>
    </source>
</evidence>
<feature type="domain" description="Major facilitator superfamily (MFS) profile" evidence="8">
    <location>
        <begin position="9"/>
        <end position="403"/>
    </location>
</feature>
<accession>A0ABN1Y140</accession>
<organism evidence="9 10">
    <name type="scientific">Pseudonocardia kongjuensis</name>
    <dbReference type="NCBI Taxonomy" id="102227"/>
    <lineage>
        <taxon>Bacteria</taxon>
        <taxon>Bacillati</taxon>
        <taxon>Actinomycetota</taxon>
        <taxon>Actinomycetes</taxon>
        <taxon>Pseudonocardiales</taxon>
        <taxon>Pseudonocardiaceae</taxon>
        <taxon>Pseudonocardia</taxon>
    </lineage>
</organism>
<evidence type="ECO:0000313" key="9">
    <source>
        <dbReference type="EMBL" id="GAA1395040.1"/>
    </source>
</evidence>
<evidence type="ECO:0000256" key="3">
    <source>
        <dbReference type="ARBA" id="ARBA00022692"/>
    </source>
</evidence>
<feature type="transmembrane region" description="Helical" evidence="7">
    <location>
        <begin position="285"/>
        <end position="303"/>
    </location>
</feature>
<evidence type="ECO:0000256" key="7">
    <source>
        <dbReference type="SAM" id="Phobius"/>
    </source>
</evidence>
<evidence type="ECO:0000256" key="5">
    <source>
        <dbReference type="ARBA" id="ARBA00023136"/>
    </source>
</evidence>
<feature type="transmembrane region" description="Helical" evidence="7">
    <location>
        <begin position="140"/>
        <end position="162"/>
    </location>
</feature>
<feature type="transmembrane region" description="Helical" evidence="7">
    <location>
        <begin position="77"/>
        <end position="95"/>
    </location>
</feature>
<dbReference type="InterPro" id="IPR050189">
    <property type="entry name" value="MFS_Efflux_Transporters"/>
</dbReference>
<feature type="transmembrane region" description="Helical" evidence="7">
    <location>
        <begin position="377"/>
        <end position="398"/>
    </location>
</feature>
<keyword evidence="3 7" id="KW-0812">Transmembrane</keyword>
<dbReference type="SUPFAM" id="SSF103473">
    <property type="entry name" value="MFS general substrate transporter"/>
    <property type="match status" value="1"/>
</dbReference>
<comment type="subcellular location">
    <subcellularLocation>
        <location evidence="1">Cell membrane</location>
        <topology evidence="1">Multi-pass membrane protein</topology>
    </subcellularLocation>
</comment>
<dbReference type="Pfam" id="PF07690">
    <property type="entry name" value="MFS_1"/>
    <property type="match status" value="1"/>
</dbReference>
<feature type="transmembrane region" description="Helical" evidence="7">
    <location>
        <begin position="107"/>
        <end position="128"/>
    </location>
</feature>
<dbReference type="InterPro" id="IPR020846">
    <property type="entry name" value="MFS_dom"/>
</dbReference>
<gene>
    <name evidence="9" type="ORF">GCM10009613_44120</name>
</gene>
<protein>
    <submittedName>
        <fullName evidence="9">MFS transporter</fullName>
    </submittedName>
</protein>
<keyword evidence="5 7" id="KW-0472">Membrane</keyword>
<keyword evidence="10" id="KW-1185">Reference proteome</keyword>
<feature type="transmembrane region" description="Helical" evidence="7">
    <location>
        <begin position="252"/>
        <end position="273"/>
    </location>
</feature>
<keyword evidence="2" id="KW-1003">Cell membrane</keyword>